<dbReference type="HOGENOM" id="CLU_2990663_0_0_4"/>
<comment type="caution">
    <text evidence="2">The sequence shown here is derived from an EMBL/GenBank/DDBJ whole genome shotgun (WGS) entry which is preliminary data.</text>
</comment>
<evidence type="ECO:0000256" key="1">
    <source>
        <dbReference type="SAM" id="Phobius"/>
    </source>
</evidence>
<evidence type="ECO:0000313" key="3">
    <source>
        <dbReference type="Proteomes" id="UP000004088"/>
    </source>
</evidence>
<feature type="transmembrane region" description="Helical" evidence="1">
    <location>
        <begin position="6"/>
        <end position="26"/>
    </location>
</feature>
<sequence>MALMSFCKMVMGGLAVSYFLLMWMIVPFMSSVKPKGGYANKIFGSRLPGVYWPYIEG</sequence>
<evidence type="ECO:0000313" key="2">
    <source>
        <dbReference type="EMBL" id="EGC16158.1"/>
    </source>
</evidence>
<reference evidence="2 3" key="1">
    <citation type="submission" date="2011-01" db="EMBL/GenBank/DDBJ databases">
        <authorList>
            <person name="Muzny D."/>
            <person name="Qin X."/>
            <person name="Deng J."/>
            <person name="Jiang H."/>
            <person name="Liu Y."/>
            <person name="Qu J."/>
            <person name="Song X.-Z."/>
            <person name="Zhang L."/>
            <person name="Thornton R."/>
            <person name="Coyle M."/>
            <person name="Francisco L."/>
            <person name="Jackson L."/>
            <person name="Javaid M."/>
            <person name="Korchina V."/>
            <person name="Kovar C."/>
            <person name="Mata R."/>
            <person name="Mathew T."/>
            <person name="Ngo R."/>
            <person name="Nguyen L."/>
            <person name="Nguyen N."/>
            <person name="Okwuonu G."/>
            <person name="Ongeri F."/>
            <person name="Pham C."/>
            <person name="Simmons D."/>
            <person name="Wilczek-Boney K."/>
            <person name="Hale W."/>
            <person name="Jakkamsetti A."/>
            <person name="Pham P."/>
            <person name="Ruth R."/>
            <person name="San Lucas F."/>
            <person name="Warren J."/>
            <person name="Zhang J."/>
            <person name="Zhao Z."/>
            <person name="Zhou C."/>
            <person name="Zhu D."/>
            <person name="Lee S."/>
            <person name="Bess C."/>
            <person name="Blankenburg K."/>
            <person name="Forbes L."/>
            <person name="Fu Q."/>
            <person name="Gubbala S."/>
            <person name="Hirani K."/>
            <person name="Jayaseelan J.C."/>
            <person name="Lara F."/>
            <person name="Munidasa M."/>
            <person name="Palculict T."/>
            <person name="Patil S."/>
            <person name="Pu L.-L."/>
            <person name="Saada N."/>
            <person name="Tang L."/>
            <person name="Weissenberger G."/>
            <person name="Zhu Y."/>
            <person name="Hemphill L."/>
            <person name="Shang Y."/>
            <person name="Youmans B."/>
            <person name="Ayvaz T."/>
            <person name="Ross M."/>
            <person name="Santibanez J."/>
            <person name="Aqrawi P."/>
            <person name="Gross S."/>
            <person name="Joshi V."/>
            <person name="Fowler G."/>
            <person name="Nazareth L."/>
            <person name="Reid J."/>
            <person name="Worley K."/>
            <person name="Petrosino J."/>
            <person name="Highlander S."/>
            <person name="Gibbs R."/>
        </authorList>
    </citation>
    <scope>NUCLEOTIDE SEQUENCE [LARGE SCALE GENOMIC DNA]</scope>
    <source>
        <strain evidence="2 3">ATCC 33394</strain>
    </source>
</reference>
<name>F0F2Z6_9NEIS</name>
<keyword evidence="1" id="KW-0472">Membrane</keyword>
<dbReference type="EMBL" id="AEWV01000046">
    <property type="protein sequence ID" value="EGC16158.1"/>
    <property type="molecule type" value="Genomic_DNA"/>
</dbReference>
<accession>F0F2Z6</accession>
<keyword evidence="1" id="KW-1133">Transmembrane helix</keyword>
<keyword evidence="3" id="KW-1185">Reference proteome</keyword>
<protein>
    <submittedName>
        <fullName evidence="2">Uncharacterized protein</fullName>
    </submittedName>
</protein>
<dbReference type="AlphaFoldDB" id="F0F2Z6"/>
<gene>
    <name evidence="2" type="ORF">HMPREF9098_2481</name>
</gene>
<dbReference type="STRING" id="888741.HMPREF9098_2481"/>
<proteinExistence type="predicted"/>
<keyword evidence="1" id="KW-0812">Transmembrane</keyword>
<dbReference type="Proteomes" id="UP000004088">
    <property type="component" value="Unassembled WGS sequence"/>
</dbReference>
<organism evidence="2 3">
    <name type="scientific">Kingella denitrificans ATCC 33394</name>
    <dbReference type="NCBI Taxonomy" id="888741"/>
    <lineage>
        <taxon>Bacteria</taxon>
        <taxon>Pseudomonadati</taxon>
        <taxon>Pseudomonadota</taxon>
        <taxon>Betaproteobacteria</taxon>
        <taxon>Neisseriales</taxon>
        <taxon>Neisseriaceae</taxon>
        <taxon>Kingella</taxon>
    </lineage>
</organism>